<dbReference type="GO" id="GO:0009225">
    <property type="term" value="P:nucleotide-sugar metabolic process"/>
    <property type="evidence" value="ECO:0007669"/>
    <property type="project" value="InterPro"/>
</dbReference>
<evidence type="ECO:0008006" key="7">
    <source>
        <dbReference type="Google" id="ProtNLM"/>
    </source>
</evidence>
<dbReference type="InterPro" id="IPR029903">
    <property type="entry name" value="RmlD-like-bd"/>
</dbReference>
<evidence type="ECO:0000256" key="2">
    <source>
        <dbReference type="ARBA" id="ARBA00023027"/>
    </source>
</evidence>
<dbReference type="PANTHER" id="PTHR43000">
    <property type="entry name" value="DTDP-D-GLUCOSE 4,6-DEHYDRATASE-RELATED"/>
    <property type="match status" value="1"/>
</dbReference>
<proteinExistence type="predicted"/>
<dbReference type="SUPFAM" id="SSF51735">
    <property type="entry name" value="NAD(P)-binding Rossmann-fold domains"/>
    <property type="match status" value="2"/>
</dbReference>
<evidence type="ECO:0000313" key="6">
    <source>
        <dbReference type="EMBL" id="QHU11180.1"/>
    </source>
</evidence>
<feature type="domain" description="RmlD-like substrate binding" evidence="4">
    <location>
        <begin position="329"/>
        <end position="501"/>
    </location>
</feature>
<dbReference type="FunFam" id="3.40.50.720:FF:000304">
    <property type="entry name" value="UDP-glucose 4,6-dehydratase"/>
    <property type="match status" value="1"/>
</dbReference>
<name>A0A6C0K308_9ZZZZ</name>
<dbReference type="InterPro" id="IPR016040">
    <property type="entry name" value="NAD(P)-bd_dom"/>
</dbReference>
<evidence type="ECO:0000256" key="1">
    <source>
        <dbReference type="ARBA" id="ARBA00001911"/>
    </source>
</evidence>
<dbReference type="EMBL" id="MN740779">
    <property type="protein sequence ID" value="QHU11180.1"/>
    <property type="molecule type" value="Genomic_DNA"/>
</dbReference>
<dbReference type="Pfam" id="PF04321">
    <property type="entry name" value="RmlD_sub_bind"/>
    <property type="match status" value="1"/>
</dbReference>
<dbReference type="InterPro" id="IPR005888">
    <property type="entry name" value="dTDP_Gluc_deHydtase"/>
</dbReference>
<organism evidence="6">
    <name type="scientific">viral metagenome</name>
    <dbReference type="NCBI Taxonomy" id="1070528"/>
    <lineage>
        <taxon>unclassified sequences</taxon>
        <taxon>metagenomes</taxon>
        <taxon>organismal metagenomes</taxon>
    </lineage>
</organism>
<evidence type="ECO:0000259" key="5">
    <source>
        <dbReference type="Pfam" id="PF16363"/>
    </source>
</evidence>
<dbReference type="InterPro" id="IPR036291">
    <property type="entry name" value="NAD(P)-bd_dom_sf"/>
</dbReference>
<dbReference type="AlphaFoldDB" id="A0A6C0K308"/>
<feature type="domain" description="NAD(P)-binding" evidence="5">
    <location>
        <begin position="4"/>
        <end position="306"/>
    </location>
</feature>
<dbReference type="CDD" id="cd05246">
    <property type="entry name" value="dTDP_GD_SDR_e"/>
    <property type="match status" value="1"/>
</dbReference>
<accession>A0A6C0K308</accession>
<keyword evidence="3" id="KW-0456">Lyase</keyword>
<evidence type="ECO:0000256" key="3">
    <source>
        <dbReference type="ARBA" id="ARBA00023239"/>
    </source>
</evidence>
<dbReference type="GO" id="GO:0008460">
    <property type="term" value="F:dTDP-glucose 4,6-dehydratase activity"/>
    <property type="evidence" value="ECO:0007669"/>
    <property type="project" value="InterPro"/>
</dbReference>
<reference evidence="6" key="1">
    <citation type="journal article" date="2020" name="Nature">
        <title>Giant virus diversity and host interactions through global metagenomics.</title>
        <authorList>
            <person name="Schulz F."/>
            <person name="Roux S."/>
            <person name="Paez-Espino D."/>
            <person name="Jungbluth S."/>
            <person name="Walsh D.A."/>
            <person name="Denef V.J."/>
            <person name="McMahon K.D."/>
            <person name="Konstantinidis K.T."/>
            <person name="Eloe-Fadrosh E.A."/>
            <person name="Kyrpides N.C."/>
            <person name="Woyke T."/>
        </authorList>
    </citation>
    <scope>NUCLEOTIDE SEQUENCE</scope>
    <source>
        <strain evidence="6">GVMAG-S-1101165-84</strain>
    </source>
</reference>
<comment type="cofactor">
    <cofactor evidence="1">
        <name>NAD(+)</name>
        <dbReference type="ChEBI" id="CHEBI:57540"/>
    </cofactor>
</comment>
<dbReference type="Pfam" id="PF16363">
    <property type="entry name" value="GDP_Man_Dehyd"/>
    <property type="match status" value="1"/>
</dbReference>
<keyword evidence="2" id="KW-0520">NAD</keyword>
<dbReference type="Gene3D" id="3.40.50.720">
    <property type="entry name" value="NAD(P)-binding Rossmann-like Domain"/>
    <property type="match status" value="2"/>
</dbReference>
<sequence length="616" mass="69414">MKLLVTGGCGFIGSAFCRRILLKHPDVTLVNLDVLYPCSTITLQESIDPYTFVRGDVKDRRLLDELLRVHAIDTVIHFAAQSHVDTSFTNPMLYTQDNVVGTHTLLEACRDYGRITRFIHISTDEVYGENVAEGAFSETSLLKPTNPYAASKAAAEMFVHSYVHSYSFPAIIIRSNNIYGIGQYDEKVIPKFLFQLLDGKKLTIQGSGAQLRSFLYVEDAVNAVLTVLEKGSLGAVYNISSKDEISIRDLATKLVQILKPGDPVDQWITYVADRNFNDKRYLIESEPLKQLGWKQQWSFDKGLDETVEWFRTIDRASYWIGREASNRVVLLWGSKGWIGSQFTKVLESKGFTVLAATSRADNRLAVVEEMDRVKPNYMVCMIGRTHGLGFTTIDYLEQEGKLKENLQDNLYAPLTLASVSKKRGIPLLYMGTGCIFESMDGLKPFTESDAPNFFGSAYSTVKGITDRILNEQYADTCLNVRIRMPISSQDCERNFISKIIRYTHICSIPNSMTVLDDVLPCLADCMVRGIRGTLNAVNPGIIDHSTILSMYRDLQNASHTWVEISNETLVQGFVKGKRSNNELDTSRLEQLFPAIPRIEDSVRRMLTEHEFKGRSS</sequence>
<dbReference type="Gene3D" id="3.90.25.10">
    <property type="entry name" value="UDP-galactose 4-epimerase, domain 1"/>
    <property type="match status" value="1"/>
</dbReference>
<evidence type="ECO:0000259" key="4">
    <source>
        <dbReference type="Pfam" id="PF04321"/>
    </source>
</evidence>
<protein>
    <recommendedName>
        <fullName evidence="7">NAD(P)-binding domain-containing protein</fullName>
    </recommendedName>
</protein>